<proteinExistence type="predicted"/>
<reference evidence="2" key="2">
    <citation type="journal article" date="2021" name="PeerJ">
        <title>Extensive microbial diversity within the chicken gut microbiome revealed by metagenomics and culture.</title>
        <authorList>
            <person name="Gilroy R."/>
            <person name="Ravi A."/>
            <person name="Getino M."/>
            <person name="Pursley I."/>
            <person name="Horton D.L."/>
            <person name="Alikhan N.F."/>
            <person name="Baker D."/>
            <person name="Gharbi K."/>
            <person name="Hall N."/>
            <person name="Watson M."/>
            <person name="Adriaenssens E.M."/>
            <person name="Foster-Nyarko E."/>
            <person name="Jarju S."/>
            <person name="Secka A."/>
            <person name="Antonio M."/>
            <person name="Oren A."/>
            <person name="Chaudhuri R.R."/>
            <person name="La Ragione R."/>
            <person name="Hildebrand F."/>
            <person name="Pallen M.J."/>
        </authorList>
    </citation>
    <scope>NUCLEOTIDE SEQUENCE</scope>
    <source>
        <strain evidence="2">ChiSjej1B19-3389</strain>
    </source>
</reference>
<organism evidence="2 3">
    <name type="scientific">Candidatus Scatavimonas merdigallinarum</name>
    <dbReference type="NCBI Taxonomy" id="2840914"/>
    <lineage>
        <taxon>Bacteria</taxon>
        <taxon>Bacillati</taxon>
        <taxon>Bacillota</taxon>
        <taxon>Clostridia</taxon>
        <taxon>Eubacteriales</taxon>
        <taxon>Oscillospiraceae</taxon>
        <taxon>Oscillospiraceae incertae sedis</taxon>
        <taxon>Candidatus Scatavimonas</taxon>
    </lineage>
</organism>
<feature type="region of interest" description="Disordered" evidence="1">
    <location>
        <begin position="1"/>
        <end position="31"/>
    </location>
</feature>
<evidence type="ECO:0000313" key="3">
    <source>
        <dbReference type="Proteomes" id="UP000886787"/>
    </source>
</evidence>
<gene>
    <name evidence="2" type="ORF">IAD32_09215</name>
</gene>
<dbReference type="AlphaFoldDB" id="A0A9D0ZJK2"/>
<comment type="caution">
    <text evidence="2">The sequence shown here is derived from an EMBL/GenBank/DDBJ whole genome shotgun (WGS) entry which is preliminary data.</text>
</comment>
<sequence>MKQEKQSAPEKGHEEQKAFYKQPKHSPDQRSKPIVTEALMEERMLVGPRNITLSGAEHFVMDIDTRVAKPSEYGVDEMRDWSIVNEK</sequence>
<dbReference type="EMBL" id="DVFW01000048">
    <property type="protein sequence ID" value="HIQ81431.1"/>
    <property type="molecule type" value="Genomic_DNA"/>
</dbReference>
<reference evidence="2" key="1">
    <citation type="submission" date="2020-10" db="EMBL/GenBank/DDBJ databases">
        <authorList>
            <person name="Gilroy R."/>
        </authorList>
    </citation>
    <scope>NUCLEOTIDE SEQUENCE</scope>
    <source>
        <strain evidence="2">ChiSjej1B19-3389</strain>
    </source>
</reference>
<accession>A0A9D0ZJK2</accession>
<name>A0A9D0ZJK2_9FIRM</name>
<feature type="compositionally biased region" description="Basic and acidic residues" evidence="1">
    <location>
        <begin position="1"/>
        <end position="18"/>
    </location>
</feature>
<dbReference type="Proteomes" id="UP000886787">
    <property type="component" value="Unassembled WGS sequence"/>
</dbReference>
<evidence type="ECO:0000313" key="2">
    <source>
        <dbReference type="EMBL" id="HIQ81431.1"/>
    </source>
</evidence>
<evidence type="ECO:0000256" key="1">
    <source>
        <dbReference type="SAM" id="MobiDB-lite"/>
    </source>
</evidence>
<protein>
    <submittedName>
        <fullName evidence="2">Uncharacterized protein</fullName>
    </submittedName>
</protein>